<name>A0A8S5TX95_9CAUD</name>
<organism evidence="1">
    <name type="scientific">Siphoviridae sp. ctvuW5</name>
    <dbReference type="NCBI Taxonomy" id="2825725"/>
    <lineage>
        <taxon>Viruses</taxon>
        <taxon>Duplodnaviria</taxon>
        <taxon>Heunggongvirae</taxon>
        <taxon>Uroviricota</taxon>
        <taxon>Caudoviricetes</taxon>
    </lineage>
</organism>
<accession>A0A8S5TX95</accession>
<reference evidence="1" key="1">
    <citation type="journal article" date="2021" name="Proc. Natl. Acad. Sci. U.S.A.">
        <title>A Catalog of Tens of Thousands of Viruses from Human Metagenomes Reveals Hidden Associations with Chronic Diseases.</title>
        <authorList>
            <person name="Tisza M.J."/>
            <person name="Buck C.B."/>
        </authorList>
    </citation>
    <scope>NUCLEOTIDE SEQUENCE</scope>
    <source>
        <strain evidence="1">CtvuW5</strain>
    </source>
</reference>
<dbReference type="EMBL" id="BK015953">
    <property type="protein sequence ID" value="DAF86816.1"/>
    <property type="molecule type" value="Genomic_DNA"/>
</dbReference>
<sequence>MSSIEKDYIEVKIDVARVNRMFKELNLSTDESRKALRRGLAASARVIQRQAKSNLSTVQNRASGTTLAATNLKKWVRYVVYKRTLGFRVHIQESKGASKKENPSFLLKFFEEGTDERFNKRIKKERMFSRRLRKERYTGKISASHFFSTASKSKIGEAQSTLQKHIEKHIQKIASKR</sequence>
<proteinExistence type="predicted"/>
<evidence type="ECO:0000313" key="1">
    <source>
        <dbReference type="EMBL" id="DAF86816.1"/>
    </source>
</evidence>
<protein>
    <submittedName>
        <fullName evidence="1">Uncharacterized protein</fullName>
    </submittedName>
</protein>